<evidence type="ECO:0000256" key="1">
    <source>
        <dbReference type="ARBA" id="ARBA00022801"/>
    </source>
</evidence>
<sequence length="471" mass="49890">MSVLEALKGAQLELSAIPSYAGKAARLSQLTRLLAGELFGMIRVIPFGVRAFWTYRRLPLLSRTLHAGHTEVTISRGLRYAPAERTLMDVYAPATQRVHGRLLPVALFCHGGVWAHGERWHYAPMAKRLAQAGILTAVIGYSLYPQASTHQMGVEVSQALSWIQDHAGDYGGNPEKISLVGHSAGAHLAMMALLGRAKAARAQKMGKAQATSDARLPSQLIGMCGVYDIARHYAYEEGRGVASLSTMKRAVGGAAGFAAASPAVILAQAAPSQASDGQAQSSTGKLSAITAQLQGRALGQAVSQARPGLFAAPTFQKGSAADQRNTSRTNLPPAPSSPSAIAGGLSDALQSEQAKPVPDTAQQGSSLRPTRSEPASQPAIMSFSLEEASMLPPVILMHGVQDLTVPRQQSLEMAWQLHDAKVAHEQLLYKDASHADFATDWHPLPSTQAQPAHQSPDFAADLIHLLGGSPK</sequence>
<feature type="compositionally biased region" description="Polar residues" evidence="5">
    <location>
        <begin position="360"/>
        <end position="375"/>
    </location>
</feature>
<name>A0AAW1RQ04_9CHLO</name>
<organism evidence="7 8">
    <name type="scientific">Apatococcus lobatus</name>
    <dbReference type="NCBI Taxonomy" id="904363"/>
    <lineage>
        <taxon>Eukaryota</taxon>
        <taxon>Viridiplantae</taxon>
        <taxon>Chlorophyta</taxon>
        <taxon>core chlorophytes</taxon>
        <taxon>Trebouxiophyceae</taxon>
        <taxon>Chlorellales</taxon>
        <taxon>Chlorellaceae</taxon>
        <taxon>Apatococcus</taxon>
    </lineage>
</organism>
<accession>A0AAW1RQ04</accession>
<evidence type="ECO:0000259" key="6">
    <source>
        <dbReference type="Pfam" id="PF20434"/>
    </source>
</evidence>
<gene>
    <name evidence="7" type="ORF">WJX74_009357</name>
</gene>
<keyword evidence="1" id="KW-0378">Hydrolase</keyword>
<feature type="domain" description="BD-FAE-like" evidence="6">
    <location>
        <begin position="88"/>
        <end position="237"/>
    </location>
</feature>
<dbReference type="Gene3D" id="3.40.50.1820">
    <property type="entry name" value="alpha/beta hydrolase"/>
    <property type="match status" value="2"/>
</dbReference>
<evidence type="ECO:0000256" key="5">
    <source>
        <dbReference type="SAM" id="MobiDB-lite"/>
    </source>
</evidence>
<dbReference type="EC" id="3.1.1.n2" evidence="3"/>
<dbReference type="Pfam" id="PF20434">
    <property type="entry name" value="BD-FAE"/>
    <property type="match status" value="1"/>
</dbReference>
<evidence type="ECO:0000313" key="8">
    <source>
        <dbReference type="Proteomes" id="UP001438707"/>
    </source>
</evidence>
<evidence type="ECO:0000256" key="3">
    <source>
        <dbReference type="ARBA" id="ARBA00038928"/>
    </source>
</evidence>
<keyword evidence="8" id="KW-1185">Reference proteome</keyword>
<proteinExistence type="inferred from homology"/>
<dbReference type="AlphaFoldDB" id="A0AAW1RQ04"/>
<comment type="catalytic activity">
    <reaction evidence="4">
        <text>[protein]-C-terminal S-[(2E,6E)-farnesyl]-L-cysteine methyl ester + H2O = [protein]-C-terminal S-[(2E,6E)-farnesyl]-L-cysteine + methanol + H(+)</text>
        <dbReference type="Rhea" id="RHEA:48520"/>
        <dbReference type="Rhea" id="RHEA-COMP:12125"/>
        <dbReference type="Rhea" id="RHEA-COMP:12126"/>
        <dbReference type="ChEBI" id="CHEBI:15377"/>
        <dbReference type="ChEBI" id="CHEBI:15378"/>
        <dbReference type="ChEBI" id="CHEBI:17790"/>
        <dbReference type="ChEBI" id="CHEBI:90510"/>
        <dbReference type="ChEBI" id="CHEBI:90511"/>
        <dbReference type="EC" id="3.1.1.n2"/>
    </reaction>
</comment>
<dbReference type="GO" id="GO:0004061">
    <property type="term" value="F:arylformamidase activity"/>
    <property type="evidence" value="ECO:0007669"/>
    <property type="project" value="TreeGrafter"/>
</dbReference>
<dbReference type="SUPFAM" id="SSF53474">
    <property type="entry name" value="alpha/beta-Hydrolases"/>
    <property type="match status" value="1"/>
</dbReference>
<evidence type="ECO:0000256" key="2">
    <source>
        <dbReference type="ARBA" id="ARBA00038028"/>
    </source>
</evidence>
<dbReference type="PANTHER" id="PTHR48081:SF33">
    <property type="entry name" value="KYNURENINE FORMAMIDASE"/>
    <property type="match status" value="1"/>
</dbReference>
<comment type="similarity">
    <text evidence="2">Belongs to the AB hydrolase superfamily. Isoprenylcysteine methylesterase family.</text>
</comment>
<comment type="caution">
    <text evidence="7">The sequence shown here is derived from an EMBL/GenBank/DDBJ whole genome shotgun (WGS) entry which is preliminary data.</text>
</comment>
<dbReference type="InterPro" id="IPR049492">
    <property type="entry name" value="BD-FAE-like_dom"/>
</dbReference>
<protein>
    <recommendedName>
        <fullName evidence="3">protein-S-isoprenylcysteine alpha-carbonyl methylesterase</fullName>
        <ecNumber evidence="3">3.1.1.n2</ecNumber>
    </recommendedName>
</protein>
<evidence type="ECO:0000313" key="7">
    <source>
        <dbReference type="EMBL" id="KAK9835853.1"/>
    </source>
</evidence>
<dbReference type="PANTHER" id="PTHR48081">
    <property type="entry name" value="AB HYDROLASE SUPERFAMILY PROTEIN C4A8.06C"/>
    <property type="match status" value="1"/>
</dbReference>
<dbReference type="Proteomes" id="UP001438707">
    <property type="component" value="Unassembled WGS sequence"/>
</dbReference>
<dbReference type="InterPro" id="IPR050300">
    <property type="entry name" value="GDXG_lipolytic_enzyme"/>
</dbReference>
<reference evidence="7 8" key="1">
    <citation type="journal article" date="2024" name="Nat. Commun.">
        <title>Phylogenomics reveals the evolutionary origins of lichenization in chlorophyte algae.</title>
        <authorList>
            <person name="Puginier C."/>
            <person name="Libourel C."/>
            <person name="Otte J."/>
            <person name="Skaloud P."/>
            <person name="Haon M."/>
            <person name="Grisel S."/>
            <person name="Petersen M."/>
            <person name="Berrin J.G."/>
            <person name="Delaux P.M."/>
            <person name="Dal Grande F."/>
            <person name="Keller J."/>
        </authorList>
    </citation>
    <scope>NUCLEOTIDE SEQUENCE [LARGE SCALE GENOMIC DNA]</scope>
    <source>
        <strain evidence="7 8">SAG 2145</strain>
    </source>
</reference>
<evidence type="ECO:0000256" key="4">
    <source>
        <dbReference type="ARBA" id="ARBA00049507"/>
    </source>
</evidence>
<dbReference type="EMBL" id="JALJOS010000008">
    <property type="protein sequence ID" value="KAK9835853.1"/>
    <property type="molecule type" value="Genomic_DNA"/>
</dbReference>
<dbReference type="InterPro" id="IPR029058">
    <property type="entry name" value="AB_hydrolase_fold"/>
</dbReference>
<feature type="region of interest" description="Disordered" evidence="5">
    <location>
        <begin position="317"/>
        <end position="377"/>
    </location>
</feature>